<feature type="signal peptide" evidence="2">
    <location>
        <begin position="1"/>
        <end position="19"/>
    </location>
</feature>
<evidence type="ECO:0000256" key="1">
    <source>
        <dbReference type="SAM" id="MobiDB-lite"/>
    </source>
</evidence>
<feature type="region of interest" description="Disordered" evidence="1">
    <location>
        <begin position="138"/>
        <end position="171"/>
    </location>
</feature>
<sequence length="340" mass="36743">MWWRRVGVAAAALALLAVARRHASPLAAPPAHDPPSAAACEPFWLATGPTRHARRHRRNILLSQLDQTAARLQLPPRLPRAVRQLPPEERARILRAEVEPAEKLLAEAACFVQPSDISLLEQVTRHLRDLRNATAIPSTSALSTSRQLRQRPARRGWKASGAPSDDGEGHDVRVTRGLGVFAGADFPCDERDAHLGAPWAQGACLLLCQPHAASSTAPRCGRAVAVCRRHPTCRTVDINVEGSVATLKSETELSRRTSWVKQVSLSRNLGDSAPGVDAACEQADVRLPRLHGAACTINCPALNCTRAVELCYLTTACQAVDISFGIAGRAAVARLRYRPT</sequence>
<feature type="compositionally biased region" description="Polar residues" evidence="1">
    <location>
        <begin position="138"/>
        <end position="147"/>
    </location>
</feature>
<evidence type="ECO:0000313" key="4">
    <source>
        <dbReference type="Proteomes" id="UP001515480"/>
    </source>
</evidence>
<evidence type="ECO:0000256" key="2">
    <source>
        <dbReference type="SAM" id="SignalP"/>
    </source>
</evidence>
<organism evidence="3 4">
    <name type="scientific">Prymnesium parvum</name>
    <name type="common">Toxic golden alga</name>
    <dbReference type="NCBI Taxonomy" id="97485"/>
    <lineage>
        <taxon>Eukaryota</taxon>
        <taxon>Haptista</taxon>
        <taxon>Haptophyta</taxon>
        <taxon>Prymnesiophyceae</taxon>
        <taxon>Prymnesiales</taxon>
        <taxon>Prymnesiaceae</taxon>
        <taxon>Prymnesium</taxon>
    </lineage>
</organism>
<reference evidence="3 4" key="1">
    <citation type="journal article" date="2024" name="Science">
        <title>Giant polyketide synthase enzymes in the biosynthesis of giant marine polyether toxins.</title>
        <authorList>
            <person name="Fallon T.R."/>
            <person name="Shende V.V."/>
            <person name="Wierzbicki I.H."/>
            <person name="Pendleton A.L."/>
            <person name="Watervoot N.F."/>
            <person name="Auber R.P."/>
            <person name="Gonzalez D.J."/>
            <person name="Wisecaver J.H."/>
            <person name="Moore B.S."/>
        </authorList>
    </citation>
    <scope>NUCLEOTIDE SEQUENCE [LARGE SCALE GENOMIC DNA]</scope>
    <source>
        <strain evidence="3 4">12B1</strain>
    </source>
</reference>
<name>A0AB34IN44_PRYPA</name>
<comment type="caution">
    <text evidence="3">The sequence shown here is derived from an EMBL/GenBank/DDBJ whole genome shotgun (WGS) entry which is preliminary data.</text>
</comment>
<evidence type="ECO:0000313" key="3">
    <source>
        <dbReference type="EMBL" id="KAL1503467.1"/>
    </source>
</evidence>
<accession>A0AB34IN44</accession>
<keyword evidence="4" id="KW-1185">Reference proteome</keyword>
<keyword evidence="2" id="KW-0732">Signal</keyword>
<protein>
    <submittedName>
        <fullName evidence="3">Uncharacterized protein</fullName>
    </submittedName>
</protein>
<feature type="chain" id="PRO_5044318928" evidence="2">
    <location>
        <begin position="20"/>
        <end position="340"/>
    </location>
</feature>
<proteinExistence type="predicted"/>
<feature type="compositionally biased region" description="Basic residues" evidence="1">
    <location>
        <begin position="148"/>
        <end position="157"/>
    </location>
</feature>
<dbReference type="EMBL" id="JBGBPQ010000021">
    <property type="protein sequence ID" value="KAL1503467.1"/>
    <property type="molecule type" value="Genomic_DNA"/>
</dbReference>
<dbReference type="AlphaFoldDB" id="A0AB34IN44"/>
<dbReference type="Proteomes" id="UP001515480">
    <property type="component" value="Unassembled WGS sequence"/>
</dbReference>
<gene>
    <name evidence="3" type="ORF">AB1Y20_011951</name>
</gene>